<evidence type="ECO:0000259" key="1">
    <source>
        <dbReference type="Pfam" id="PF20263"/>
    </source>
</evidence>
<keyword evidence="3" id="KW-1185">Reference proteome</keyword>
<proteinExistence type="predicted"/>
<protein>
    <recommendedName>
        <fullName evidence="1">LYR motif-containing protein Cup1-like N-terminal domain-containing protein</fullName>
    </recommendedName>
</protein>
<sequence length="375" mass="43332">MEEIHIRSINLYRSLLRATSYLPDQFARAIIHKHTVHRFKKAQQRAIEASELESRRQLKGYKSILSSNSCLATLKKRLSNGQQKLGVLRRALEGDSDCLLKILMIAYGRVGRRRRELIKLLLTDDAGNIPEDTAALVAILNCQSNVEKLLENRFPKGGPKFNAFLKSQHSCRTKDVRDTIKELEPKILEVNIWGRPLPLKRVNTIKKNWWSMILKKLLPPVPRDEFERLKSLSLGITYQEWLISKRKPAISLNKSDGMKNSLKWLDIFKLPLRDLDETEIDMIKRTPFGLVWDENAKKAPPKYMRPPIQKLIRSHRSMRRLYGKVWSLTATMFKDDISGKWITEWGKGSSKYFAGHVTQPCKRDIELFGGIDSSS</sequence>
<gene>
    <name evidence="2" type="ORF">EV44_g4475</name>
</gene>
<dbReference type="CDD" id="cd20273">
    <property type="entry name" value="Complex1_LYR_unchar"/>
    <property type="match status" value="1"/>
</dbReference>
<dbReference type="AlphaFoldDB" id="A0A0B1NYQ0"/>
<reference evidence="2 3" key="1">
    <citation type="journal article" date="2014" name="BMC Genomics">
        <title>Adaptive genomic structural variation in the grape powdery mildew pathogen, Erysiphe necator.</title>
        <authorList>
            <person name="Jones L."/>
            <person name="Riaz S."/>
            <person name="Morales-Cruz A."/>
            <person name="Amrine K.C."/>
            <person name="McGuire B."/>
            <person name="Gubler W.D."/>
            <person name="Walker M.A."/>
            <person name="Cantu D."/>
        </authorList>
    </citation>
    <scope>NUCLEOTIDE SEQUENCE [LARGE SCALE GENOMIC DNA]</scope>
    <source>
        <strain evidence="3">c</strain>
    </source>
</reference>
<dbReference type="Pfam" id="PF20263">
    <property type="entry name" value="LYRM2-like"/>
    <property type="match status" value="1"/>
</dbReference>
<organism evidence="2 3">
    <name type="scientific">Uncinula necator</name>
    <name type="common">Grape powdery mildew</name>
    <dbReference type="NCBI Taxonomy" id="52586"/>
    <lineage>
        <taxon>Eukaryota</taxon>
        <taxon>Fungi</taxon>
        <taxon>Dikarya</taxon>
        <taxon>Ascomycota</taxon>
        <taxon>Pezizomycotina</taxon>
        <taxon>Leotiomycetes</taxon>
        <taxon>Erysiphales</taxon>
        <taxon>Erysiphaceae</taxon>
        <taxon>Erysiphe</taxon>
    </lineage>
</organism>
<dbReference type="HOGENOM" id="CLU_037437_0_0_1"/>
<comment type="caution">
    <text evidence="2">The sequence shown here is derived from an EMBL/GenBank/DDBJ whole genome shotgun (WGS) entry which is preliminary data.</text>
</comment>
<dbReference type="OMA" id="QWRHLFR"/>
<accession>A0A0B1NYQ0</accession>
<dbReference type="InterPro" id="IPR046896">
    <property type="entry name" value="Cup1-like_N"/>
</dbReference>
<dbReference type="EMBL" id="JNVN01004936">
    <property type="protein sequence ID" value="KHJ30160.1"/>
    <property type="molecule type" value="Genomic_DNA"/>
</dbReference>
<evidence type="ECO:0000313" key="3">
    <source>
        <dbReference type="Proteomes" id="UP000030854"/>
    </source>
</evidence>
<name>A0A0B1NYQ0_UNCNE</name>
<dbReference type="Proteomes" id="UP000030854">
    <property type="component" value="Unassembled WGS sequence"/>
</dbReference>
<evidence type="ECO:0000313" key="2">
    <source>
        <dbReference type="EMBL" id="KHJ30160.1"/>
    </source>
</evidence>
<feature type="domain" description="LYR motif-containing protein Cup1-like N-terminal" evidence="1">
    <location>
        <begin position="11"/>
        <end position="117"/>
    </location>
</feature>